<dbReference type="EMBL" id="WHLY01000002">
    <property type="protein sequence ID" value="MPR36487.1"/>
    <property type="molecule type" value="Genomic_DNA"/>
</dbReference>
<gene>
    <name evidence="1" type="ORF">GBK04_24900</name>
</gene>
<name>A0A7C9FF98_9BACT</name>
<evidence type="ECO:0008006" key="3">
    <source>
        <dbReference type="Google" id="ProtNLM"/>
    </source>
</evidence>
<dbReference type="Pfam" id="PF06078">
    <property type="entry name" value="DUF937"/>
    <property type="match status" value="2"/>
</dbReference>
<dbReference type="SUPFAM" id="SSF140804">
    <property type="entry name" value="YidB-like"/>
    <property type="match status" value="1"/>
</dbReference>
<dbReference type="RefSeq" id="WP_152764427.1">
    <property type="nucleotide sequence ID" value="NZ_WHLY01000002.1"/>
</dbReference>
<sequence length="174" mass="18026">MLEQLMGLIQDHSQDAIVNNPAIPNQHNSDVMQTLMGSIMGGMQQEAQSGNISGLMGLLSGKAAQPGSSGLMNNPIVAGIARNAIQSIMEKFGMSNSTASSIVASVLPSVLSSFINKTSNPTDNSLDFNSILGSLLGGTTTGSPQSSGFDFNQLGYALADGKLDMSDLMRMGVV</sequence>
<accession>A0A7C9FF98</accession>
<dbReference type="Proteomes" id="UP000479293">
    <property type="component" value="Unassembled WGS sequence"/>
</dbReference>
<keyword evidence="2" id="KW-1185">Reference proteome</keyword>
<evidence type="ECO:0000313" key="1">
    <source>
        <dbReference type="EMBL" id="MPR36487.1"/>
    </source>
</evidence>
<proteinExistence type="predicted"/>
<dbReference type="InterPro" id="IPR009282">
    <property type="entry name" value="DUF937"/>
</dbReference>
<comment type="caution">
    <text evidence="1">The sequence shown here is derived from an EMBL/GenBank/DDBJ whole genome shotgun (WGS) entry which is preliminary data.</text>
</comment>
<dbReference type="AlphaFoldDB" id="A0A7C9FF98"/>
<organism evidence="1 2">
    <name type="scientific">Salmonirosea aquatica</name>
    <dbReference type="NCBI Taxonomy" id="2654236"/>
    <lineage>
        <taxon>Bacteria</taxon>
        <taxon>Pseudomonadati</taxon>
        <taxon>Bacteroidota</taxon>
        <taxon>Cytophagia</taxon>
        <taxon>Cytophagales</taxon>
        <taxon>Spirosomataceae</taxon>
        <taxon>Salmonirosea</taxon>
    </lineage>
</organism>
<dbReference type="InterPro" id="IPR027405">
    <property type="entry name" value="YidB-like"/>
</dbReference>
<protein>
    <recommendedName>
        <fullName evidence="3">DUF937 domain-containing protein</fullName>
    </recommendedName>
</protein>
<evidence type="ECO:0000313" key="2">
    <source>
        <dbReference type="Proteomes" id="UP000479293"/>
    </source>
</evidence>
<reference evidence="1 2" key="1">
    <citation type="submission" date="2019-10" db="EMBL/GenBank/DDBJ databases">
        <title>Draft Genome Sequence of Cytophagaceae sp. SJW1-29.</title>
        <authorList>
            <person name="Choi A."/>
        </authorList>
    </citation>
    <scope>NUCLEOTIDE SEQUENCE [LARGE SCALE GENOMIC DNA]</scope>
    <source>
        <strain evidence="1 2">SJW1-29</strain>
    </source>
</reference>